<proteinExistence type="predicted"/>
<dbReference type="InterPro" id="IPR014419">
    <property type="entry name" value="HutZ"/>
</dbReference>
<protein>
    <submittedName>
        <fullName evidence="2">Pyridoxamine 5-phosphate oxidase</fullName>
    </submittedName>
</protein>
<dbReference type="InterPro" id="IPR012349">
    <property type="entry name" value="Split_barrel_FMN-bd"/>
</dbReference>
<name>A0A4Q1AUS6_9BACT</name>
<accession>A0A4Q1AUS6</accession>
<dbReference type="Pfam" id="PF01243">
    <property type="entry name" value="PNPOx_N"/>
    <property type="match status" value="1"/>
</dbReference>
<comment type="caution">
    <text evidence="2">The sequence shown here is derived from an EMBL/GenBank/DDBJ whole genome shotgun (WGS) entry which is preliminary data.</text>
</comment>
<keyword evidence="3" id="KW-1185">Reference proteome</keyword>
<organism evidence="2 3">
    <name type="scientific">Halarcobacter mediterraneus</name>
    <dbReference type="NCBI Taxonomy" id="2023153"/>
    <lineage>
        <taxon>Bacteria</taxon>
        <taxon>Pseudomonadati</taxon>
        <taxon>Campylobacterota</taxon>
        <taxon>Epsilonproteobacteria</taxon>
        <taxon>Campylobacterales</taxon>
        <taxon>Arcobacteraceae</taxon>
        <taxon>Halarcobacter</taxon>
    </lineage>
</organism>
<dbReference type="EMBL" id="NXIE01000003">
    <property type="protein sequence ID" value="RXK12602.1"/>
    <property type="molecule type" value="Genomic_DNA"/>
</dbReference>
<evidence type="ECO:0000313" key="3">
    <source>
        <dbReference type="Proteomes" id="UP000289718"/>
    </source>
</evidence>
<dbReference type="SUPFAM" id="SSF50475">
    <property type="entry name" value="FMN-binding split barrel"/>
    <property type="match status" value="1"/>
</dbReference>
<feature type="domain" description="Pyridoxamine 5'-phosphate oxidase N-terminal" evidence="1">
    <location>
        <begin position="47"/>
        <end position="173"/>
    </location>
</feature>
<gene>
    <name evidence="2" type="ORF">CP965_08470</name>
</gene>
<dbReference type="Gene3D" id="2.30.110.10">
    <property type="entry name" value="Electron Transport, Fmn-binding Protein, Chain A"/>
    <property type="match status" value="1"/>
</dbReference>
<dbReference type="AlphaFoldDB" id="A0A4Q1AUS6"/>
<evidence type="ECO:0000259" key="1">
    <source>
        <dbReference type="Pfam" id="PF01243"/>
    </source>
</evidence>
<reference evidence="2 3" key="1">
    <citation type="submission" date="2017-09" db="EMBL/GenBank/DDBJ databases">
        <title>Genomics of the genus Arcobacter.</title>
        <authorList>
            <person name="Perez-Cataluna A."/>
            <person name="Figueras M.J."/>
            <person name="Salas-Masso N."/>
        </authorList>
    </citation>
    <scope>NUCLEOTIDE SEQUENCE [LARGE SCALE GENOMIC DNA]</scope>
    <source>
        <strain evidence="2 3">F156-34</strain>
    </source>
</reference>
<dbReference type="InterPro" id="IPR011576">
    <property type="entry name" value="Pyridox_Oxase_N"/>
</dbReference>
<dbReference type="PIRSF" id="PIRSF004633">
    <property type="entry name" value="UCP_PLP_oxd"/>
    <property type="match status" value="1"/>
</dbReference>
<sequence>MKKKFQFIIENIDIHYYLNYTLKNLFRNIYFELKRKKMKMMKKEEAQKELDSFLDNIKTVVLSTVSSEGEPFASYSPYVQDEESNFYVFISTAVQHSHNMYNTKKAHLLFIEDESVTSHIYARRRMYFKAKAEKFEENDDRFEKIAQLFEQKHGSDASLIRQMPDSRFYKLSPYDGNIVLGFGAAFKIDESNKKISKLNTMGGKAHGGTHEEGLNKND</sequence>
<evidence type="ECO:0000313" key="2">
    <source>
        <dbReference type="EMBL" id="RXK12602.1"/>
    </source>
</evidence>
<dbReference type="Proteomes" id="UP000289718">
    <property type="component" value="Unassembled WGS sequence"/>
</dbReference>